<comment type="caution">
    <text evidence="7">The sequence shown here is derived from an EMBL/GenBank/DDBJ whole genome shotgun (WGS) entry which is preliminary data.</text>
</comment>
<keyword evidence="2" id="KW-0378">Hydrolase</keyword>
<feature type="domain" description="Helicase ATP-binding" evidence="6">
    <location>
        <begin position="47"/>
        <end position="385"/>
    </location>
</feature>
<organism evidence="7 8">
    <name type="scientific">Burkholderia cenocepacia</name>
    <dbReference type="NCBI Taxonomy" id="95486"/>
    <lineage>
        <taxon>Bacteria</taxon>
        <taxon>Pseudomonadati</taxon>
        <taxon>Pseudomonadota</taxon>
        <taxon>Betaproteobacteria</taxon>
        <taxon>Burkholderiales</taxon>
        <taxon>Burkholderiaceae</taxon>
        <taxon>Burkholderia</taxon>
        <taxon>Burkholderia cepacia complex</taxon>
    </lineage>
</organism>
<dbReference type="EMBL" id="JAIZTC010000002">
    <property type="protein sequence ID" value="MCA8378994.1"/>
    <property type="molecule type" value="Genomic_DNA"/>
</dbReference>
<keyword evidence="3" id="KW-0067">ATP-binding</keyword>
<evidence type="ECO:0000256" key="2">
    <source>
        <dbReference type="ARBA" id="ARBA00022801"/>
    </source>
</evidence>
<dbReference type="GO" id="GO:0003678">
    <property type="term" value="F:DNA helicase activity"/>
    <property type="evidence" value="ECO:0007669"/>
    <property type="project" value="TreeGrafter"/>
</dbReference>
<evidence type="ECO:0000256" key="1">
    <source>
        <dbReference type="ARBA" id="ARBA00022741"/>
    </source>
</evidence>
<dbReference type="Gene3D" id="3.40.50.300">
    <property type="entry name" value="P-loop containing nucleotide triphosphate hydrolases"/>
    <property type="match status" value="2"/>
</dbReference>
<dbReference type="PROSITE" id="PS51193">
    <property type="entry name" value="HELICASE_ATP_BIND_2"/>
    <property type="match status" value="1"/>
</dbReference>
<feature type="region of interest" description="Disordered" evidence="5">
    <location>
        <begin position="1"/>
        <end position="28"/>
    </location>
</feature>
<feature type="compositionally biased region" description="Basic and acidic residues" evidence="5">
    <location>
        <begin position="87"/>
        <end position="100"/>
    </location>
</feature>
<evidence type="ECO:0000256" key="3">
    <source>
        <dbReference type="ARBA" id="ARBA00022840"/>
    </source>
</evidence>
<proteinExistence type="inferred from homology"/>
<dbReference type="Proteomes" id="UP001199070">
    <property type="component" value="Unassembled WGS sequence"/>
</dbReference>
<reference evidence="7" key="1">
    <citation type="submission" date="2023-08" db="EMBL/GenBank/DDBJ databases">
        <title>A collection of bacterial strains from the Burkholderia cepacia Research Laboratory and Repository.</title>
        <authorList>
            <person name="Lipuma J."/>
            <person name="Spilker T."/>
        </authorList>
    </citation>
    <scope>NUCLEOTIDE SEQUENCE</scope>
    <source>
        <strain evidence="7">AU0862</strain>
    </source>
</reference>
<dbReference type="InterPro" id="IPR014013">
    <property type="entry name" value="Helic_SF1/SF2_ATP-bd_DinG/Rad3"/>
</dbReference>
<feature type="region of interest" description="Disordered" evidence="5">
    <location>
        <begin position="87"/>
        <end position="121"/>
    </location>
</feature>
<comment type="similarity">
    <text evidence="4">Belongs to the helicase family. DinG subfamily.</text>
</comment>
<dbReference type="AlphaFoldDB" id="A0AAW4T740"/>
<gene>
    <name evidence="7" type="ORF">LGN22_08850</name>
</gene>
<evidence type="ECO:0000259" key="6">
    <source>
        <dbReference type="PROSITE" id="PS51193"/>
    </source>
</evidence>
<keyword evidence="7" id="KW-0347">Helicase</keyword>
<sequence>MNSPLEATPDARRDTTSAGRVRAPEGTFELSRKRVDELDTIFGEGGLLARALDGYRPRTSQIEMARAVASAMEASARRMPEPEIFETRKRPARRLGDADKTAGAAADDAAATESDSDAGDNTLIVEAGTGTGKTYAYLVPAMLWGGKVIVSTGTKHLQDQLFQRDIPTVRNALAVPVTVAMLKGRANYLCHYYLQRTADNGRLPSRQDTAYLQEIVRFAKITKSGDKAELASVPENAPVWSMVTSTRDNCLGQECPHYKECFVMQARREAQQADIVVVNHHLFFADIMLRDTGMAELLPNANTIIFDEAHQLPETATLFFGETLSTTQILELARDTVAEGLSHARDAVEWVKLGGDLERAARDLRLAFADGQIVRMSLAQLGDDHPMFGALDALDVALDALASALASQAERAESLGACLRRARELQDLLAGWVAPGAAEAAAQADAAAAGDKAASDGDPNEKVRWVEVFAHTVQLHETPLSVAPIFAKQRAGVPRAWVFTSATLSVRGDFTHYAAQMGLSSRRSMTLASPFDYQSQGLLYVPRNLPQPSSPAFTDAVFDAALPAIEASGGGVFMLCTTLRAVDRIASKLRDVIESRGWNTPLLVQGDASRTELLDRFRAYGNAILVGSQSFWEGVDVRGDALSLVVIDKLPFAPPDDPVLAARLDALTKKGLSPFAVHQLPQAVITLKQGAGRLIRAETDRGVLMICDTRLVDKPYGRRIWQSLPPFKRTREIAVVQDFFDEHRSGKHA</sequence>
<keyword evidence="1" id="KW-0547">Nucleotide-binding</keyword>
<evidence type="ECO:0000256" key="5">
    <source>
        <dbReference type="SAM" id="MobiDB-lite"/>
    </source>
</evidence>
<dbReference type="GO" id="GO:0005524">
    <property type="term" value="F:ATP binding"/>
    <property type="evidence" value="ECO:0007669"/>
    <property type="project" value="UniProtKB-KW"/>
</dbReference>
<dbReference type="RefSeq" id="WP_226133488.1">
    <property type="nucleotide sequence ID" value="NZ_JAIZTC010000002.1"/>
</dbReference>
<protein>
    <submittedName>
        <fullName evidence="7">ATP-dependent DNA helicase</fullName>
    </submittedName>
</protein>
<dbReference type="GO" id="GO:0003676">
    <property type="term" value="F:nucleic acid binding"/>
    <property type="evidence" value="ECO:0007669"/>
    <property type="project" value="InterPro"/>
</dbReference>
<feature type="compositionally biased region" description="Low complexity" evidence="5">
    <location>
        <begin position="101"/>
        <end position="113"/>
    </location>
</feature>
<dbReference type="InterPro" id="IPR027417">
    <property type="entry name" value="P-loop_NTPase"/>
</dbReference>
<dbReference type="PANTHER" id="PTHR11472:SF34">
    <property type="entry name" value="REGULATOR OF TELOMERE ELONGATION HELICASE 1"/>
    <property type="match status" value="1"/>
</dbReference>
<dbReference type="InterPro" id="IPR006555">
    <property type="entry name" value="ATP-dep_Helicase_C"/>
</dbReference>
<evidence type="ECO:0000313" key="8">
    <source>
        <dbReference type="Proteomes" id="UP001199070"/>
    </source>
</evidence>
<dbReference type="InterPro" id="IPR045028">
    <property type="entry name" value="DinG/Rad3-like"/>
</dbReference>
<dbReference type="PANTHER" id="PTHR11472">
    <property type="entry name" value="DNA REPAIR DEAD HELICASE RAD3/XP-D SUBFAMILY MEMBER"/>
    <property type="match status" value="1"/>
</dbReference>
<dbReference type="GO" id="GO:0016818">
    <property type="term" value="F:hydrolase activity, acting on acid anhydrides, in phosphorus-containing anhydrides"/>
    <property type="evidence" value="ECO:0007669"/>
    <property type="project" value="InterPro"/>
</dbReference>
<dbReference type="GO" id="GO:0006281">
    <property type="term" value="P:DNA repair"/>
    <property type="evidence" value="ECO:0007669"/>
    <property type="project" value="TreeGrafter"/>
</dbReference>
<evidence type="ECO:0000313" key="7">
    <source>
        <dbReference type="EMBL" id="MCA8378994.1"/>
    </source>
</evidence>
<dbReference type="SMART" id="SM00491">
    <property type="entry name" value="HELICc2"/>
    <property type="match status" value="1"/>
</dbReference>
<evidence type="ECO:0000256" key="4">
    <source>
        <dbReference type="ARBA" id="ARBA00038058"/>
    </source>
</evidence>
<dbReference type="SUPFAM" id="SSF52540">
    <property type="entry name" value="P-loop containing nucleoside triphosphate hydrolases"/>
    <property type="match status" value="2"/>
</dbReference>
<name>A0AAW4T740_9BURK</name>
<accession>A0AAW4T740</accession>
<dbReference type="Pfam" id="PF13307">
    <property type="entry name" value="Helicase_C_2"/>
    <property type="match status" value="1"/>
</dbReference>